<dbReference type="GO" id="GO:0005739">
    <property type="term" value="C:mitochondrion"/>
    <property type="evidence" value="ECO:0007669"/>
    <property type="project" value="UniProtKB-SubCell"/>
</dbReference>
<name>A0AAV0BJS6_PHAPC</name>
<comment type="similarity">
    <text evidence="2 7">Belongs to the NDUFAF7 family.</text>
</comment>
<dbReference type="SUPFAM" id="SSF53335">
    <property type="entry name" value="S-adenosyl-L-methionine-dependent methyltransferases"/>
    <property type="match status" value="1"/>
</dbReference>
<accession>A0AAV0BJS6</accession>
<sequence length="551" mass="64474">MIMAIRFKGFFGVRKPSLIRFFNQSISQSYSHTYNYNPDPFGTTDEGGIDEIHQNFKLHDSRSLSKFINQPNQIRCLARDFIHDSLYNPNYGYFSKKVEIFENEEEEDADHEAQDDGKGRLRALKRIKLFQKSLDSFDQLQSEETPKSSENLSKANHKLVDVDQSQIWHTPTELFKPWYSRCVANHILKFHQSKPLKPLKIYEIGAGNGTLCQGIMDHIEYVNPDLYKITTYTTIEVSSKLSQRQKARSISSGHSDKVRVINTSVLDPDPALLEKEEEECWVLGFEVLDNLTRDVIRTDYQTGQTLQSMVIVDQKGNFHERFIPVNRSNNPNLSNYLEIFSKQINSRNRTPSLNKLKSKWVPFYPNLSQPEFIPTSYNVLLKNIFKYFPNHKLIFSDFNELPNTIEGIEAPVVQTRLNGMVIPVTTYLVKQGSFDIFFPTNFENFRILYKNEYNLQHQDSNLIKNSINQTETDRTEILSKTSVSLKIYDHLNFFLKNFQEVYNKKTISKVDDKDFKNLTEKTYYEFDEEEFKLIKLNLEKYYQNVKVITSL</sequence>
<dbReference type="InterPro" id="IPR003788">
    <property type="entry name" value="NDUFAF7"/>
</dbReference>
<evidence type="ECO:0000256" key="7">
    <source>
        <dbReference type="RuleBase" id="RU364114"/>
    </source>
</evidence>
<evidence type="ECO:0000256" key="4">
    <source>
        <dbReference type="ARBA" id="ARBA00022679"/>
    </source>
</evidence>
<dbReference type="AlphaFoldDB" id="A0AAV0BJS6"/>
<dbReference type="InterPro" id="IPR029063">
    <property type="entry name" value="SAM-dependent_MTases_sf"/>
</dbReference>
<dbReference type="Gene3D" id="3.40.50.12710">
    <property type="match status" value="1"/>
</dbReference>
<dbReference type="Pfam" id="PF02636">
    <property type="entry name" value="Methyltransf_28"/>
    <property type="match status" value="1"/>
</dbReference>
<evidence type="ECO:0000256" key="5">
    <source>
        <dbReference type="ARBA" id="ARBA00023128"/>
    </source>
</evidence>
<dbReference type="EC" id="2.1.1.320" evidence="7"/>
<comment type="subcellular location">
    <subcellularLocation>
        <location evidence="1 7">Mitochondrion</location>
    </subcellularLocation>
</comment>
<keyword evidence="3 7" id="KW-0489">Methyltransferase</keyword>
<dbReference type="GO" id="GO:0035243">
    <property type="term" value="F:protein-arginine omega-N symmetric methyltransferase activity"/>
    <property type="evidence" value="ECO:0007669"/>
    <property type="project" value="UniProtKB-EC"/>
</dbReference>
<dbReference type="EMBL" id="CALTRL010005882">
    <property type="protein sequence ID" value="CAH7687503.1"/>
    <property type="molecule type" value="Genomic_DNA"/>
</dbReference>
<keyword evidence="5 7" id="KW-0496">Mitochondrion</keyword>
<evidence type="ECO:0000256" key="6">
    <source>
        <dbReference type="ARBA" id="ARBA00048612"/>
    </source>
</evidence>
<keyword evidence="9" id="KW-1185">Reference proteome</keyword>
<dbReference type="PANTHER" id="PTHR12049:SF5">
    <property type="entry name" value="PROTEIN ARGININE METHYLTRANSFERASE NDUFAF7 HOMOLOG, MITOCHONDRIAL"/>
    <property type="match status" value="1"/>
</dbReference>
<proteinExistence type="inferred from homology"/>
<comment type="function">
    <text evidence="7">Arginine methyltransferase involved in the assembly or stability of mitochondrial NADH:ubiquinone oxidoreductase complex (complex I).</text>
</comment>
<comment type="caution">
    <text evidence="8">The sequence shown here is derived from an EMBL/GenBank/DDBJ whole genome shotgun (WGS) entry which is preliminary data.</text>
</comment>
<dbReference type="PANTHER" id="PTHR12049">
    <property type="entry name" value="PROTEIN ARGININE METHYLTRANSFERASE NDUFAF7, MITOCHONDRIAL"/>
    <property type="match status" value="1"/>
</dbReference>
<dbReference type="GO" id="GO:0032259">
    <property type="term" value="P:methylation"/>
    <property type="evidence" value="ECO:0007669"/>
    <property type="project" value="UniProtKB-KW"/>
</dbReference>
<evidence type="ECO:0000256" key="1">
    <source>
        <dbReference type="ARBA" id="ARBA00004173"/>
    </source>
</evidence>
<evidence type="ECO:0000256" key="2">
    <source>
        <dbReference type="ARBA" id="ARBA00005891"/>
    </source>
</evidence>
<keyword evidence="4 7" id="KW-0808">Transferase</keyword>
<evidence type="ECO:0000313" key="8">
    <source>
        <dbReference type="EMBL" id="CAH7687503.1"/>
    </source>
</evidence>
<dbReference type="InterPro" id="IPR038375">
    <property type="entry name" value="NDUFAF7_sf"/>
</dbReference>
<gene>
    <name evidence="8" type="ORF">PPACK8108_LOCUS22296</name>
</gene>
<protein>
    <recommendedName>
        <fullName evidence="7">Protein arginine methyltransferase NDUFAF7</fullName>
        <ecNumber evidence="7">2.1.1.320</ecNumber>
    </recommendedName>
</protein>
<evidence type="ECO:0000256" key="3">
    <source>
        <dbReference type="ARBA" id="ARBA00022603"/>
    </source>
</evidence>
<dbReference type="Proteomes" id="UP001153365">
    <property type="component" value="Unassembled WGS sequence"/>
</dbReference>
<reference evidence="8" key="1">
    <citation type="submission" date="2022-06" db="EMBL/GenBank/DDBJ databases">
        <authorList>
            <consortium name="SYNGENTA / RWTH Aachen University"/>
        </authorList>
    </citation>
    <scope>NUCLEOTIDE SEQUENCE</scope>
</reference>
<organism evidence="8 9">
    <name type="scientific">Phakopsora pachyrhizi</name>
    <name type="common">Asian soybean rust disease fungus</name>
    <dbReference type="NCBI Taxonomy" id="170000"/>
    <lineage>
        <taxon>Eukaryota</taxon>
        <taxon>Fungi</taxon>
        <taxon>Dikarya</taxon>
        <taxon>Basidiomycota</taxon>
        <taxon>Pucciniomycotina</taxon>
        <taxon>Pucciniomycetes</taxon>
        <taxon>Pucciniales</taxon>
        <taxon>Phakopsoraceae</taxon>
        <taxon>Phakopsora</taxon>
    </lineage>
</organism>
<comment type="catalytic activity">
    <reaction evidence="6 7">
        <text>L-arginyl-[protein] + 2 S-adenosyl-L-methionine = N(omega),N(omega)'-dimethyl-L-arginyl-[protein] + 2 S-adenosyl-L-homocysteine + 2 H(+)</text>
        <dbReference type="Rhea" id="RHEA:48108"/>
        <dbReference type="Rhea" id="RHEA-COMP:10532"/>
        <dbReference type="Rhea" id="RHEA-COMP:11992"/>
        <dbReference type="ChEBI" id="CHEBI:15378"/>
        <dbReference type="ChEBI" id="CHEBI:29965"/>
        <dbReference type="ChEBI" id="CHEBI:57856"/>
        <dbReference type="ChEBI" id="CHEBI:59789"/>
        <dbReference type="ChEBI" id="CHEBI:88221"/>
        <dbReference type="EC" id="2.1.1.320"/>
    </reaction>
</comment>
<evidence type="ECO:0000313" key="9">
    <source>
        <dbReference type="Proteomes" id="UP001153365"/>
    </source>
</evidence>